<dbReference type="EMBL" id="JBIRYI010000011">
    <property type="protein sequence ID" value="MFI2488921.1"/>
    <property type="molecule type" value="Genomic_DNA"/>
</dbReference>
<dbReference type="RefSeq" id="WP_397406003.1">
    <property type="nucleotide sequence ID" value="NZ_JBIRYI010000011.1"/>
</dbReference>
<organism evidence="2 3">
    <name type="scientific">Promicromonospora kroppenstedtii</name>
    <dbReference type="NCBI Taxonomy" id="440482"/>
    <lineage>
        <taxon>Bacteria</taxon>
        <taxon>Bacillati</taxon>
        <taxon>Actinomycetota</taxon>
        <taxon>Actinomycetes</taxon>
        <taxon>Micrococcales</taxon>
        <taxon>Promicromonosporaceae</taxon>
        <taxon>Promicromonospora</taxon>
    </lineage>
</organism>
<evidence type="ECO:0000313" key="3">
    <source>
        <dbReference type="Proteomes" id="UP001611580"/>
    </source>
</evidence>
<evidence type="ECO:0000313" key="2">
    <source>
        <dbReference type="EMBL" id="MFI2488921.1"/>
    </source>
</evidence>
<accession>A0ABW7XN04</accession>
<protein>
    <submittedName>
        <fullName evidence="2">Nuclear transport factor 2 family protein</fullName>
    </submittedName>
</protein>
<dbReference type="Pfam" id="PF12680">
    <property type="entry name" value="SnoaL_2"/>
    <property type="match status" value="1"/>
</dbReference>
<keyword evidence="3" id="KW-1185">Reference proteome</keyword>
<gene>
    <name evidence="2" type="ORF">ACH47X_18580</name>
</gene>
<reference evidence="2 3" key="1">
    <citation type="submission" date="2024-10" db="EMBL/GenBank/DDBJ databases">
        <title>The Natural Products Discovery Center: Release of the First 8490 Sequenced Strains for Exploring Actinobacteria Biosynthetic Diversity.</title>
        <authorList>
            <person name="Kalkreuter E."/>
            <person name="Kautsar S.A."/>
            <person name="Yang D."/>
            <person name="Bader C.D."/>
            <person name="Teijaro C.N."/>
            <person name="Fluegel L."/>
            <person name="Davis C.M."/>
            <person name="Simpson J.R."/>
            <person name="Lauterbach L."/>
            <person name="Steele A.D."/>
            <person name="Gui C."/>
            <person name="Meng S."/>
            <person name="Li G."/>
            <person name="Viehrig K."/>
            <person name="Ye F."/>
            <person name="Su P."/>
            <person name="Kiefer A.F."/>
            <person name="Nichols A."/>
            <person name="Cepeda A.J."/>
            <person name="Yan W."/>
            <person name="Fan B."/>
            <person name="Jiang Y."/>
            <person name="Adhikari A."/>
            <person name="Zheng C.-J."/>
            <person name="Schuster L."/>
            <person name="Cowan T.M."/>
            <person name="Smanski M.J."/>
            <person name="Chevrette M.G."/>
            <person name="De Carvalho L.P.S."/>
            <person name="Shen B."/>
        </authorList>
    </citation>
    <scope>NUCLEOTIDE SEQUENCE [LARGE SCALE GENOMIC DNA]</scope>
    <source>
        <strain evidence="2 3">NPDC019481</strain>
    </source>
</reference>
<dbReference type="SUPFAM" id="SSF54427">
    <property type="entry name" value="NTF2-like"/>
    <property type="match status" value="1"/>
</dbReference>
<comment type="caution">
    <text evidence="2">The sequence shown here is derived from an EMBL/GenBank/DDBJ whole genome shotgun (WGS) entry which is preliminary data.</text>
</comment>
<sequence>MSSSTSITTGTEREARNDALVREFVDTFEKQDAALLGSYFADDVVFENYGDPVVHGRADLVAMWAGVFRNFADVRFETLHQAVDGDVVIAEQVHGLALAGGSLAPIRNLAVYEIRDGKIAAWRDYTNPLEAKRLLGL</sequence>
<evidence type="ECO:0000259" key="1">
    <source>
        <dbReference type="Pfam" id="PF12680"/>
    </source>
</evidence>
<feature type="domain" description="SnoaL-like" evidence="1">
    <location>
        <begin position="21"/>
        <end position="122"/>
    </location>
</feature>
<name>A0ABW7XN04_9MICO</name>
<proteinExistence type="predicted"/>
<dbReference type="InterPro" id="IPR037401">
    <property type="entry name" value="SnoaL-like"/>
</dbReference>
<dbReference type="InterPro" id="IPR032710">
    <property type="entry name" value="NTF2-like_dom_sf"/>
</dbReference>
<dbReference type="Proteomes" id="UP001611580">
    <property type="component" value="Unassembled WGS sequence"/>
</dbReference>
<dbReference type="Gene3D" id="3.10.450.50">
    <property type="match status" value="1"/>
</dbReference>